<feature type="transmembrane region" description="Helical" evidence="7">
    <location>
        <begin position="25"/>
        <end position="45"/>
    </location>
</feature>
<feature type="transmembrane region" description="Helical" evidence="7">
    <location>
        <begin position="343"/>
        <end position="367"/>
    </location>
</feature>
<comment type="subcellular location">
    <subcellularLocation>
        <location evidence="1">Cell membrane</location>
        <topology evidence="1">Multi-pass membrane protein</topology>
    </subcellularLocation>
</comment>
<keyword evidence="10" id="KW-0547">Nucleotide-binding</keyword>
<accession>A0ABX1VIE6</accession>
<evidence type="ECO:0000313" key="10">
    <source>
        <dbReference type="EMBL" id="NNJ26581.1"/>
    </source>
</evidence>
<dbReference type="GO" id="GO:0005524">
    <property type="term" value="F:ATP binding"/>
    <property type="evidence" value="ECO:0007669"/>
    <property type="project" value="UniProtKB-KW"/>
</dbReference>
<reference evidence="10 11" key="1">
    <citation type="journal article" date="2020" name="Syst. Appl. Microbiol.">
        <title>Alienimonas chondri sp. nov., a novel planctomycete isolated from the biofilm of the red alga Chondrus crispus.</title>
        <authorList>
            <person name="Vitorino I."/>
            <person name="Albuquerque L."/>
            <person name="Wiegand S."/>
            <person name="Kallscheuer N."/>
            <person name="da Costa M.S."/>
            <person name="Lobo-da-Cunha A."/>
            <person name="Jogler C."/>
            <person name="Lage O.M."/>
        </authorList>
    </citation>
    <scope>NUCLEOTIDE SEQUENCE [LARGE SCALE GENOMIC DNA]</scope>
    <source>
        <strain evidence="10 11">LzC2</strain>
    </source>
</reference>
<dbReference type="InterPro" id="IPR050250">
    <property type="entry name" value="Macrolide_Exporter_MacB"/>
</dbReference>
<keyword evidence="4 7" id="KW-1133">Transmembrane helix</keyword>
<comment type="caution">
    <text evidence="10">The sequence shown here is derived from an EMBL/GenBank/DDBJ whole genome shotgun (WGS) entry which is preliminary data.</text>
</comment>
<keyword evidence="11" id="KW-1185">Reference proteome</keyword>
<keyword evidence="2" id="KW-1003">Cell membrane</keyword>
<sequence length="451" mass="47988">MSPAGLIRAVQFALKSLLLHKLRSGLTMLGIVLGVCSVIAMLAIGEGASAQARRQVIALGATNVIVRTVKPPPQAREGNSRVADYGLKRIDFRRLETLDAVVRAVPIREAAQEFRRLQKKMNGRLVGVTPDYEALNGLSVARGRFIADRDRTGSETVCVLSAGVAEELFGLDDPLGDRVRVGEVFYKVVGIAVPRGATGAVGGSLSGQEFDKDIYIPIDTFETRIGDLIIQRTQGGSSYERVELNQITLQVDDAKNVVPTAEAIRENLALSHAQKDYAVIVPAELLEQAERIKDIFNIVLGSIAAISLVVGGIGIMNIMLATVTERTREIGIRRALGARQGDILQQFLTETIVLSGAGGVAGILLGMSTPLAFGGLKWIVQTFVLDGSSSGDESGGGGGPMGGMLTDLEPELALWSLPVSFLISVGIGVIFGVYPARSAARLDPIEALRHE</sequence>
<dbReference type="GO" id="GO:0016787">
    <property type="term" value="F:hydrolase activity"/>
    <property type="evidence" value="ECO:0007669"/>
    <property type="project" value="UniProtKB-KW"/>
</dbReference>
<evidence type="ECO:0000256" key="1">
    <source>
        <dbReference type="ARBA" id="ARBA00004651"/>
    </source>
</evidence>
<gene>
    <name evidence="10" type="primary">macB_2</name>
    <name evidence="10" type="ORF">LzC2_26700</name>
</gene>
<dbReference type="Proteomes" id="UP000609651">
    <property type="component" value="Unassembled WGS sequence"/>
</dbReference>
<feature type="transmembrane region" description="Helical" evidence="7">
    <location>
        <begin position="412"/>
        <end position="434"/>
    </location>
</feature>
<dbReference type="Pfam" id="PF02687">
    <property type="entry name" value="FtsX"/>
    <property type="match status" value="1"/>
</dbReference>
<name>A0ABX1VIE6_9PLAN</name>
<keyword evidence="10" id="KW-0378">Hydrolase</keyword>
<evidence type="ECO:0000256" key="2">
    <source>
        <dbReference type="ARBA" id="ARBA00022475"/>
    </source>
</evidence>
<evidence type="ECO:0000256" key="3">
    <source>
        <dbReference type="ARBA" id="ARBA00022692"/>
    </source>
</evidence>
<organism evidence="10 11">
    <name type="scientific">Alienimonas chondri</name>
    <dbReference type="NCBI Taxonomy" id="2681879"/>
    <lineage>
        <taxon>Bacteria</taxon>
        <taxon>Pseudomonadati</taxon>
        <taxon>Planctomycetota</taxon>
        <taxon>Planctomycetia</taxon>
        <taxon>Planctomycetales</taxon>
        <taxon>Planctomycetaceae</taxon>
        <taxon>Alienimonas</taxon>
    </lineage>
</organism>
<evidence type="ECO:0000256" key="5">
    <source>
        <dbReference type="ARBA" id="ARBA00023136"/>
    </source>
</evidence>
<evidence type="ECO:0000259" key="9">
    <source>
        <dbReference type="Pfam" id="PF12704"/>
    </source>
</evidence>
<feature type="domain" description="MacB-like periplasmic core" evidence="9">
    <location>
        <begin position="24"/>
        <end position="266"/>
    </location>
</feature>
<evidence type="ECO:0000256" key="4">
    <source>
        <dbReference type="ARBA" id="ARBA00022989"/>
    </source>
</evidence>
<feature type="transmembrane region" description="Helical" evidence="7">
    <location>
        <begin position="295"/>
        <end position="322"/>
    </location>
</feature>
<dbReference type="InterPro" id="IPR025857">
    <property type="entry name" value="MacB_PCD"/>
</dbReference>
<dbReference type="PANTHER" id="PTHR30572">
    <property type="entry name" value="MEMBRANE COMPONENT OF TRANSPORTER-RELATED"/>
    <property type="match status" value="1"/>
</dbReference>
<dbReference type="RefSeq" id="WP_171187713.1">
    <property type="nucleotide sequence ID" value="NZ_WTPX01000085.1"/>
</dbReference>
<comment type="similarity">
    <text evidence="6">Belongs to the ABC-4 integral membrane protein family.</text>
</comment>
<evidence type="ECO:0000256" key="7">
    <source>
        <dbReference type="SAM" id="Phobius"/>
    </source>
</evidence>
<keyword evidence="10" id="KW-0067">ATP-binding</keyword>
<evidence type="ECO:0000256" key="6">
    <source>
        <dbReference type="ARBA" id="ARBA00038076"/>
    </source>
</evidence>
<evidence type="ECO:0000313" key="11">
    <source>
        <dbReference type="Proteomes" id="UP000609651"/>
    </source>
</evidence>
<proteinExistence type="inferred from homology"/>
<feature type="domain" description="ABC3 transporter permease C-terminal" evidence="8">
    <location>
        <begin position="302"/>
        <end position="444"/>
    </location>
</feature>
<keyword evidence="3 7" id="KW-0812">Transmembrane</keyword>
<keyword evidence="5 7" id="KW-0472">Membrane</keyword>
<dbReference type="Pfam" id="PF12704">
    <property type="entry name" value="MacB_PCD"/>
    <property type="match status" value="1"/>
</dbReference>
<dbReference type="EC" id="3.6.3.-" evidence="10"/>
<dbReference type="EMBL" id="WTPX01000085">
    <property type="protein sequence ID" value="NNJ26581.1"/>
    <property type="molecule type" value="Genomic_DNA"/>
</dbReference>
<protein>
    <submittedName>
        <fullName evidence="10">Macrolide export ATP-binding/permease protein MacB</fullName>
        <ecNumber evidence="10">3.6.3.-</ecNumber>
    </submittedName>
</protein>
<dbReference type="PANTHER" id="PTHR30572:SF4">
    <property type="entry name" value="ABC TRANSPORTER PERMEASE YTRF"/>
    <property type="match status" value="1"/>
</dbReference>
<evidence type="ECO:0000259" key="8">
    <source>
        <dbReference type="Pfam" id="PF02687"/>
    </source>
</evidence>
<dbReference type="InterPro" id="IPR003838">
    <property type="entry name" value="ABC3_permease_C"/>
</dbReference>